<protein>
    <recommendedName>
        <fullName evidence="3">Lipoprotein</fullName>
    </recommendedName>
</protein>
<name>A0A4R6WXA9_9PROT</name>
<dbReference type="AlphaFoldDB" id="A0A4R6WXA9"/>
<dbReference type="Proteomes" id="UP000295783">
    <property type="component" value="Unassembled WGS sequence"/>
</dbReference>
<accession>A0A4R6WXA9</accession>
<evidence type="ECO:0000313" key="2">
    <source>
        <dbReference type="Proteomes" id="UP000295783"/>
    </source>
</evidence>
<keyword evidence="2" id="KW-1185">Reference proteome</keyword>
<reference evidence="1 2" key="1">
    <citation type="submission" date="2019-03" db="EMBL/GenBank/DDBJ databases">
        <title>Genomic Encyclopedia of Type Strains, Phase III (KMG-III): the genomes of soil and plant-associated and newly described type strains.</title>
        <authorList>
            <person name="Whitman W."/>
        </authorList>
    </citation>
    <scope>NUCLEOTIDE SEQUENCE [LARGE SCALE GENOMIC DNA]</scope>
    <source>
        <strain evidence="1 2">CGMCC 1.7660</strain>
    </source>
</reference>
<sequence length="221" mass="23688">MALLLPAVLLMTAILAACTSVPLPATIDLRTIRLAPIAEPLRYDLNVFAAPGMGMRIGAYDAVLARDIARPPVPGDKDAAFTAALADQAGLRLGAELAAALGETLAAAGIPLAAGSEAADATLAIEFLYAGYVEQPFRPFTPLVMVEIRLTAQDQGLLFRQRYTYGTMPYLHDDLHFVPEDRYTFKDEAALLGNATLAARGLRAAFPLIAADFRTKFRPSR</sequence>
<dbReference type="EMBL" id="SNYW01000006">
    <property type="protein sequence ID" value="TDQ84053.1"/>
    <property type="molecule type" value="Genomic_DNA"/>
</dbReference>
<proteinExistence type="predicted"/>
<organism evidence="1 2">
    <name type="scientific">Dongia mobilis</name>
    <dbReference type="NCBI Taxonomy" id="578943"/>
    <lineage>
        <taxon>Bacteria</taxon>
        <taxon>Pseudomonadati</taxon>
        <taxon>Pseudomonadota</taxon>
        <taxon>Alphaproteobacteria</taxon>
        <taxon>Rhodospirillales</taxon>
        <taxon>Dongiaceae</taxon>
        <taxon>Dongia</taxon>
    </lineage>
</organism>
<evidence type="ECO:0000313" key="1">
    <source>
        <dbReference type="EMBL" id="TDQ84053.1"/>
    </source>
</evidence>
<gene>
    <name evidence="1" type="ORF">A8950_0599</name>
</gene>
<evidence type="ECO:0008006" key="3">
    <source>
        <dbReference type="Google" id="ProtNLM"/>
    </source>
</evidence>
<comment type="caution">
    <text evidence="1">The sequence shown here is derived from an EMBL/GenBank/DDBJ whole genome shotgun (WGS) entry which is preliminary data.</text>
</comment>